<evidence type="ECO:0000256" key="4">
    <source>
        <dbReference type="ARBA" id="ARBA00022857"/>
    </source>
</evidence>
<keyword evidence="4" id="KW-0521">NADP</keyword>
<dbReference type="SUPFAM" id="SSF51395">
    <property type="entry name" value="FMN-linked oxidoreductases"/>
    <property type="match status" value="1"/>
</dbReference>
<dbReference type="InterPro" id="IPR044152">
    <property type="entry name" value="YqjM-like"/>
</dbReference>
<reference evidence="7 8" key="1">
    <citation type="journal article" date="2013" name="Int. J. Syst. Evol. Microbiol.">
        <title>Roseomonas aerophila sp. nov., isolated from air.</title>
        <authorList>
            <person name="Kim S.J."/>
            <person name="Weon H.Y."/>
            <person name="Ahn J.H."/>
            <person name="Hong S.B."/>
            <person name="Seok S.J."/>
            <person name="Whang K.S."/>
            <person name="Kwon S.W."/>
        </authorList>
    </citation>
    <scope>NUCLEOTIDE SEQUENCE [LARGE SCALE GENOMIC DNA]</scope>
    <source>
        <strain evidence="7 8">NBRC 108923</strain>
    </source>
</reference>
<dbReference type="EMBL" id="JACTVA010000027">
    <property type="protein sequence ID" value="MBC9208159.1"/>
    <property type="molecule type" value="Genomic_DNA"/>
</dbReference>
<comment type="caution">
    <text evidence="7">The sequence shown here is derived from an EMBL/GenBank/DDBJ whole genome shotgun (WGS) entry which is preliminary data.</text>
</comment>
<evidence type="ECO:0000256" key="5">
    <source>
        <dbReference type="ARBA" id="ARBA00023002"/>
    </source>
</evidence>
<dbReference type="InterPro" id="IPR013785">
    <property type="entry name" value="Aldolase_TIM"/>
</dbReference>
<evidence type="ECO:0000256" key="2">
    <source>
        <dbReference type="ARBA" id="ARBA00022630"/>
    </source>
</evidence>
<feature type="domain" description="NADH:flavin oxidoreductase/NADH oxidase N-terminal" evidence="6">
    <location>
        <begin position="3"/>
        <end position="338"/>
    </location>
</feature>
<dbReference type="Pfam" id="PF00724">
    <property type="entry name" value="Oxidored_FMN"/>
    <property type="match status" value="1"/>
</dbReference>
<sequence length="377" mass="39802">MTDLFSPLSLRGVTIRNRIGVAPMCQYCCAPSGPDAGKPTDWHLAHLHARAIGGAGLVITEATSVTPEGRISPQDLGLWDDSQIAGHARLARLIAAAGAVPGTQIAHAGRKASTNPPWHGGVAGDDAHGWTPVAPSAVAFPGLRDPRAMTEEDILSTIAAFAATARRAITAGYRFIELHAAHGYLMHQFLSPLSNQRNDAWGGDFAGRTRFVLEGVKAVRAAMPDDVPLGIRFSHTDWLEGGWTTEETVELSRLVKALGVDLVDVSSGALLPAKIPLSPGYQVPGASAVRNGAQVPVAAVGLITEPQQAQDILTEGHADMVFLARELLRDPFWPLHAAAALGRVEALSAPAQYDRAWGSLGKMPVHFESADPLPALA</sequence>
<comment type="cofactor">
    <cofactor evidence="1">
        <name>FMN</name>
        <dbReference type="ChEBI" id="CHEBI:58210"/>
    </cofactor>
</comment>
<dbReference type="RefSeq" id="WP_187785315.1">
    <property type="nucleotide sequence ID" value="NZ_JACTVA010000027.1"/>
</dbReference>
<proteinExistence type="predicted"/>
<keyword evidence="3" id="KW-0288">FMN</keyword>
<accession>A0ABR7RNI1</accession>
<evidence type="ECO:0000259" key="6">
    <source>
        <dbReference type="Pfam" id="PF00724"/>
    </source>
</evidence>
<keyword evidence="5" id="KW-0560">Oxidoreductase</keyword>
<evidence type="ECO:0000256" key="3">
    <source>
        <dbReference type="ARBA" id="ARBA00022643"/>
    </source>
</evidence>
<keyword evidence="8" id="KW-1185">Reference proteome</keyword>
<dbReference type="Gene3D" id="3.20.20.70">
    <property type="entry name" value="Aldolase class I"/>
    <property type="match status" value="1"/>
</dbReference>
<dbReference type="InterPro" id="IPR001155">
    <property type="entry name" value="OxRdtase_FMN_N"/>
</dbReference>
<protein>
    <submittedName>
        <fullName evidence="7">NADH:flavin oxidoreductase/NADH oxidase</fullName>
    </submittedName>
</protein>
<gene>
    <name evidence="7" type="ORF">IBL26_15045</name>
</gene>
<evidence type="ECO:0000313" key="8">
    <source>
        <dbReference type="Proteomes" id="UP000626026"/>
    </source>
</evidence>
<dbReference type="PANTHER" id="PTHR43303:SF4">
    <property type="entry name" value="NADPH DEHYDROGENASE C23G7.10C-RELATED"/>
    <property type="match status" value="1"/>
</dbReference>
<evidence type="ECO:0000313" key="7">
    <source>
        <dbReference type="EMBL" id="MBC9208159.1"/>
    </source>
</evidence>
<dbReference type="Proteomes" id="UP000626026">
    <property type="component" value="Unassembled WGS sequence"/>
</dbReference>
<organism evidence="7 8">
    <name type="scientific">Teichococcus aerophilus</name>
    <dbReference type="NCBI Taxonomy" id="1224513"/>
    <lineage>
        <taxon>Bacteria</taxon>
        <taxon>Pseudomonadati</taxon>
        <taxon>Pseudomonadota</taxon>
        <taxon>Alphaproteobacteria</taxon>
        <taxon>Acetobacterales</taxon>
        <taxon>Roseomonadaceae</taxon>
        <taxon>Roseomonas</taxon>
    </lineage>
</organism>
<dbReference type="PANTHER" id="PTHR43303">
    <property type="entry name" value="NADPH DEHYDROGENASE C23G7.10C-RELATED"/>
    <property type="match status" value="1"/>
</dbReference>
<evidence type="ECO:0000256" key="1">
    <source>
        <dbReference type="ARBA" id="ARBA00001917"/>
    </source>
</evidence>
<name>A0ABR7RNI1_9PROT</name>
<keyword evidence="2" id="KW-0285">Flavoprotein</keyword>
<dbReference type="CDD" id="cd02932">
    <property type="entry name" value="OYE_YqiM_FMN"/>
    <property type="match status" value="1"/>
</dbReference>